<feature type="compositionally biased region" description="Polar residues" evidence="1">
    <location>
        <begin position="152"/>
        <end position="166"/>
    </location>
</feature>
<dbReference type="OrthoDB" id="6363110at2759"/>
<name>A0A5B7HQI6_PORTR</name>
<comment type="caution">
    <text evidence="2">The sequence shown here is derived from an EMBL/GenBank/DDBJ whole genome shotgun (WGS) entry which is preliminary data.</text>
</comment>
<protein>
    <submittedName>
        <fullName evidence="2">Uncharacterized protein</fullName>
    </submittedName>
</protein>
<feature type="compositionally biased region" description="Polar residues" evidence="1">
    <location>
        <begin position="98"/>
        <end position="111"/>
    </location>
</feature>
<gene>
    <name evidence="2" type="ORF">E2C01_066709</name>
</gene>
<organism evidence="2 3">
    <name type="scientific">Portunus trituberculatus</name>
    <name type="common">Swimming crab</name>
    <name type="synonym">Neptunus trituberculatus</name>
    <dbReference type="NCBI Taxonomy" id="210409"/>
    <lineage>
        <taxon>Eukaryota</taxon>
        <taxon>Metazoa</taxon>
        <taxon>Ecdysozoa</taxon>
        <taxon>Arthropoda</taxon>
        <taxon>Crustacea</taxon>
        <taxon>Multicrustacea</taxon>
        <taxon>Malacostraca</taxon>
        <taxon>Eumalacostraca</taxon>
        <taxon>Eucarida</taxon>
        <taxon>Decapoda</taxon>
        <taxon>Pleocyemata</taxon>
        <taxon>Brachyura</taxon>
        <taxon>Eubrachyura</taxon>
        <taxon>Portunoidea</taxon>
        <taxon>Portunidae</taxon>
        <taxon>Portuninae</taxon>
        <taxon>Portunus</taxon>
    </lineage>
</organism>
<feature type="compositionally biased region" description="Basic and acidic residues" evidence="1">
    <location>
        <begin position="32"/>
        <end position="45"/>
    </location>
</feature>
<dbReference type="EMBL" id="VSRR010034698">
    <property type="protein sequence ID" value="MPC72403.1"/>
    <property type="molecule type" value="Genomic_DNA"/>
</dbReference>
<proteinExistence type="predicted"/>
<dbReference type="AlphaFoldDB" id="A0A5B7HQI6"/>
<dbReference type="Proteomes" id="UP000324222">
    <property type="component" value="Unassembled WGS sequence"/>
</dbReference>
<sequence>MQHLLAVQRDGMVQVMGVPAPHGGVAPPASTHRYDGGPPDRERGGRQRYGTQVYDSKGMKNSRMSQQAGDEYGREGGRRGQPSGAAGPDVATVGGLPLTQTSTGRGRQTNAGGRRGSLDNGRQGEGKGGQRRGSIDSGEQDRGKDADDGASSVETGPSQDQDQIQKQRARVMLLSSKGDWPALDHALKVLERLVPEQQLSGSSSQPPFHPLKDLADEVSLSRATMAVVSLPFRVSNARRPATTLLLFCPRVRSGWGVRGLCSCPRSVYSYHSLFICLFYLYFEI</sequence>
<feature type="region of interest" description="Disordered" evidence="1">
    <location>
        <begin position="16"/>
        <end position="166"/>
    </location>
</feature>
<reference evidence="2 3" key="1">
    <citation type="submission" date="2019-05" db="EMBL/GenBank/DDBJ databases">
        <title>Another draft genome of Portunus trituberculatus and its Hox gene families provides insights of decapod evolution.</title>
        <authorList>
            <person name="Jeong J.-H."/>
            <person name="Song I."/>
            <person name="Kim S."/>
            <person name="Choi T."/>
            <person name="Kim D."/>
            <person name="Ryu S."/>
            <person name="Kim W."/>
        </authorList>
    </citation>
    <scope>NUCLEOTIDE SEQUENCE [LARGE SCALE GENOMIC DNA]</scope>
    <source>
        <tissue evidence="2">Muscle</tissue>
    </source>
</reference>
<evidence type="ECO:0000313" key="3">
    <source>
        <dbReference type="Proteomes" id="UP000324222"/>
    </source>
</evidence>
<evidence type="ECO:0000313" key="2">
    <source>
        <dbReference type="EMBL" id="MPC72403.1"/>
    </source>
</evidence>
<accession>A0A5B7HQI6</accession>
<evidence type="ECO:0000256" key="1">
    <source>
        <dbReference type="SAM" id="MobiDB-lite"/>
    </source>
</evidence>
<feature type="compositionally biased region" description="Low complexity" evidence="1">
    <location>
        <begin position="16"/>
        <end position="29"/>
    </location>
</feature>
<keyword evidence="3" id="KW-1185">Reference proteome</keyword>